<sequence length="352" mass="40283">MNKPLVSVIITNYNYALYLSDAIKSVLNQSYQNFEIIIVDDGSKDESATVLEKYEAEYPIKIQVVYKKNGGQGSAFNSGFELATGDIVAFLDADDYWYENKLETIVHYHKKHAGIQHNLLINNEIPFVLLEDQVEKQKRLLEDYGSFGTIPTSGLSFVYEKLKPVFPVPTEYEICADLYIKMFFLNEGNDIFSLNDAFANYRHHDNNLWYNNQSVTSDYNEITLANLNNRRKQYGKALINRLKPAKIYVEAGLNSHTINPHAKIGIYGTGAIGQEVYKRLKSKNYTVQFFTDSCSNKEGLTLNDVPIIPFHKIEEDEESYDLIIISSSAQTEIMYELKEKGFPASKYRGLYL</sequence>
<name>F9DQ71_9BACL</name>
<protein>
    <submittedName>
        <fullName evidence="3">Group 2 glycosyl transferase</fullName>
    </submittedName>
</protein>
<evidence type="ECO:0000313" key="3">
    <source>
        <dbReference type="EMBL" id="EGQ27048.1"/>
    </source>
</evidence>
<dbReference type="CDD" id="cd00761">
    <property type="entry name" value="Glyco_tranf_GTA_type"/>
    <property type="match status" value="1"/>
</dbReference>
<dbReference type="RefSeq" id="WP_009765818.1">
    <property type="nucleotide sequence ID" value="NZ_GL982997.1"/>
</dbReference>
<evidence type="ECO:0000256" key="1">
    <source>
        <dbReference type="ARBA" id="ARBA00006739"/>
    </source>
</evidence>
<dbReference type="Proteomes" id="UP000005316">
    <property type="component" value="Unassembled WGS sequence"/>
</dbReference>
<dbReference type="EMBL" id="AFPZ01000023">
    <property type="protein sequence ID" value="EGQ27048.1"/>
    <property type="molecule type" value="Genomic_DNA"/>
</dbReference>
<dbReference type="Pfam" id="PF00535">
    <property type="entry name" value="Glycos_transf_2"/>
    <property type="match status" value="1"/>
</dbReference>
<keyword evidence="3" id="KW-0808">Transferase</keyword>
<gene>
    <name evidence="3" type="ORF">HMPREF9372_0951</name>
</gene>
<dbReference type="Gene3D" id="3.40.50.720">
    <property type="entry name" value="NAD(P)-binding Rossmann-like Domain"/>
    <property type="match status" value="1"/>
</dbReference>
<dbReference type="AlphaFoldDB" id="F9DQ71"/>
<dbReference type="eggNOG" id="COG1215">
    <property type="taxonomic scope" value="Bacteria"/>
</dbReference>
<dbReference type="InterPro" id="IPR029752">
    <property type="entry name" value="D-isomer_DH_CS1"/>
</dbReference>
<dbReference type="PANTHER" id="PTHR22916:SF3">
    <property type="entry name" value="UDP-GLCNAC:BETAGAL BETA-1,3-N-ACETYLGLUCOSAMINYLTRANSFERASE-LIKE PROTEIN 1"/>
    <property type="match status" value="1"/>
</dbReference>
<dbReference type="InterPro" id="IPR029044">
    <property type="entry name" value="Nucleotide-diphossugar_trans"/>
</dbReference>
<dbReference type="OrthoDB" id="396512at2"/>
<dbReference type="SUPFAM" id="SSF53335">
    <property type="entry name" value="S-adenosyl-L-methionine-dependent methyltransferases"/>
    <property type="match status" value="1"/>
</dbReference>
<dbReference type="InterPro" id="IPR029063">
    <property type="entry name" value="SAM-dependent_MTases_sf"/>
</dbReference>
<dbReference type="HOGENOM" id="CLU_787344_0_0_9"/>
<dbReference type="InterPro" id="IPR001173">
    <property type="entry name" value="Glyco_trans_2-like"/>
</dbReference>
<organism evidence="3 4">
    <name type="scientific">Sporosarcina newyorkensis 2681</name>
    <dbReference type="NCBI Taxonomy" id="1027292"/>
    <lineage>
        <taxon>Bacteria</taxon>
        <taxon>Bacillati</taxon>
        <taxon>Bacillota</taxon>
        <taxon>Bacilli</taxon>
        <taxon>Bacillales</taxon>
        <taxon>Caryophanaceae</taxon>
        <taxon>Sporosarcina</taxon>
    </lineage>
</organism>
<comment type="similarity">
    <text evidence="1">Belongs to the glycosyltransferase 2 family.</text>
</comment>
<dbReference type="PROSITE" id="PS00065">
    <property type="entry name" value="D_2_HYDROXYACID_DH_1"/>
    <property type="match status" value="1"/>
</dbReference>
<evidence type="ECO:0000313" key="4">
    <source>
        <dbReference type="Proteomes" id="UP000005316"/>
    </source>
</evidence>
<accession>F9DQ71</accession>
<reference evidence="3 4" key="1">
    <citation type="submission" date="2011-04" db="EMBL/GenBank/DDBJ databases">
        <authorList>
            <person name="Muzny D."/>
            <person name="Qin X."/>
            <person name="Deng J."/>
            <person name="Jiang H."/>
            <person name="Liu Y."/>
            <person name="Qu J."/>
            <person name="Song X.-Z."/>
            <person name="Zhang L."/>
            <person name="Thornton R."/>
            <person name="Coyle M."/>
            <person name="Francisco L."/>
            <person name="Jackson L."/>
            <person name="Javaid M."/>
            <person name="Korchina V."/>
            <person name="Kovar C."/>
            <person name="Mata R."/>
            <person name="Mathew T."/>
            <person name="Ngo R."/>
            <person name="Nguyen L."/>
            <person name="Nguyen N."/>
            <person name="Okwuonu G."/>
            <person name="Ongeri F."/>
            <person name="Pham C."/>
            <person name="Simmons D."/>
            <person name="Wilczek-Boney K."/>
            <person name="Hale W."/>
            <person name="Jakkamsetti A."/>
            <person name="Pham P."/>
            <person name="Ruth R."/>
            <person name="San Lucas F."/>
            <person name="Warren J."/>
            <person name="Zhang J."/>
            <person name="Zhao Z."/>
            <person name="Zhou C."/>
            <person name="Zhu D."/>
            <person name="Lee S."/>
            <person name="Bess C."/>
            <person name="Blankenburg K."/>
            <person name="Forbes L."/>
            <person name="Fu Q."/>
            <person name="Gubbala S."/>
            <person name="Hirani K."/>
            <person name="Jayaseelan J.C."/>
            <person name="Lara F."/>
            <person name="Munidasa M."/>
            <person name="Palculict T."/>
            <person name="Patil S."/>
            <person name="Pu L.-L."/>
            <person name="Saada N."/>
            <person name="Tang L."/>
            <person name="Weissenberger G."/>
            <person name="Zhu Y."/>
            <person name="Hemphill L."/>
            <person name="Shang Y."/>
            <person name="Youmans B."/>
            <person name="Ayvaz T."/>
            <person name="Ross M."/>
            <person name="Santibanez J."/>
            <person name="Aqrawi P."/>
            <person name="Gross S."/>
            <person name="Joshi V."/>
            <person name="Fowler G."/>
            <person name="Nazareth L."/>
            <person name="Reid J."/>
            <person name="Worley K."/>
            <person name="Petrosino J."/>
            <person name="Highlander S."/>
            <person name="Gibbs R."/>
        </authorList>
    </citation>
    <scope>NUCLEOTIDE SEQUENCE [LARGE SCALE GENOMIC DNA]</scope>
    <source>
        <strain evidence="3 4">2681</strain>
    </source>
</reference>
<evidence type="ECO:0000259" key="2">
    <source>
        <dbReference type="Pfam" id="PF00535"/>
    </source>
</evidence>
<feature type="domain" description="Glycosyltransferase 2-like" evidence="2">
    <location>
        <begin position="7"/>
        <end position="112"/>
    </location>
</feature>
<dbReference type="SUPFAM" id="SSF53448">
    <property type="entry name" value="Nucleotide-diphospho-sugar transferases"/>
    <property type="match status" value="1"/>
</dbReference>
<dbReference type="GO" id="GO:0016758">
    <property type="term" value="F:hexosyltransferase activity"/>
    <property type="evidence" value="ECO:0007669"/>
    <property type="project" value="UniProtKB-ARBA"/>
</dbReference>
<dbReference type="PANTHER" id="PTHR22916">
    <property type="entry name" value="GLYCOSYLTRANSFERASE"/>
    <property type="match status" value="1"/>
</dbReference>
<proteinExistence type="inferred from homology"/>
<dbReference type="Gene3D" id="3.90.550.10">
    <property type="entry name" value="Spore Coat Polysaccharide Biosynthesis Protein SpsA, Chain A"/>
    <property type="match status" value="1"/>
</dbReference>
<comment type="caution">
    <text evidence="3">The sequence shown here is derived from an EMBL/GenBank/DDBJ whole genome shotgun (WGS) entry which is preliminary data.</text>
</comment>